<feature type="region of interest" description="Disordered" evidence="1">
    <location>
        <begin position="1"/>
        <end position="20"/>
    </location>
</feature>
<keyword evidence="3" id="KW-1185">Reference proteome</keyword>
<sequence>MTIRDRAAAADHERSSTQAHRATLMRRDAYGIVCRLVIDGRDSEPFSLNTRPPPGLAVPRPCGRRPAHAACPSRTAPRSPRQRPEYCDCSVGVDTRPSSIGRAPEPLDTTDQINEEN</sequence>
<evidence type="ECO:0000313" key="2">
    <source>
        <dbReference type="EMBL" id="BCB75052.1"/>
    </source>
</evidence>
<dbReference type="KEGG" id="pfla:Pflav_014620"/>
<dbReference type="EMBL" id="AP022870">
    <property type="protein sequence ID" value="BCB75052.1"/>
    <property type="molecule type" value="Genomic_DNA"/>
</dbReference>
<evidence type="ECO:0000256" key="1">
    <source>
        <dbReference type="SAM" id="MobiDB-lite"/>
    </source>
</evidence>
<protein>
    <submittedName>
        <fullName evidence="2">Uncharacterized protein</fullName>
    </submittedName>
</protein>
<feature type="region of interest" description="Disordered" evidence="1">
    <location>
        <begin position="43"/>
        <end position="117"/>
    </location>
</feature>
<gene>
    <name evidence="2" type="ORF">Pflav_014620</name>
</gene>
<feature type="compositionally biased region" description="Basic and acidic residues" evidence="1">
    <location>
        <begin position="1"/>
        <end position="15"/>
    </location>
</feature>
<dbReference type="Proteomes" id="UP000502508">
    <property type="component" value="Chromosome"/>
</dbReference>
<dbReference type="AlphaFoldDB" id="A0A6F8XMK5"/>
<accession>A0A6F8XMK5</accession>
<evidence type="ECO:0000313" key="3">
    <source>
        <dbReference type="Proteomes" id="UP000502508"/>
    </source>
</evidence>
<organism evidence="2 3">
    <name type="scientific">Phytohabitans flavus</name>
    <dbReference type="NCBI Taxonomy" id="1076124"/>
    <lineage>
        <taxon>Bacteria</taxon>
        <taxon>Bacillati</taxon>
        <taxon>Actinomycetota</taxon>
        <taxon>Actinomycetes</taxon>
        <taxon>Micromonosporales</taxon>
        <taxon>Micromonosporaceae</taxon>
    </lineage>
</organism>
<reference evidence="2 3" key="2">
    <citation type="submission" date="2020-03" db="EMBL/GenBank/DDBJ databases">
        <authorList>
            <person name="Ichikawa N."/>
            <person name="Kimura A."/>
            <person name="Kitahashi Y."/>
            <person name="Uohara A."/>
        </authorList>
    </citation>
    <scope>NUCLEOTIDE SEQUENCE [LARGE SCALE GENOMIC DNA]</scope>
    <source>
        <strain evidence="2 3">NBRC 107702</strain>
    </source>
</reference>
<reference evidence="2 3" key="1">
    <citation type="submission" date="2020-03" db="EMBL/GenBank/DDBJ databases">
        <title>Whole genome shotgun sequence of Phytohabitans flavus NBRC 107702.</title>
        <authorList>
            <person name="Komaki H."/>
            <person name="Tamura T."/>
        </authorList>
    </citation>
    <scope>NUCLEOTIDE SEQUENCE [LARGE SCALE GENOMIC DNA]</scope>
    <source>
        <strain evidence="2 3">NBRC 107702</strain>
    </source>
</reference>
<proteinExistence type="predicted"/>
<name>A0A6F8XMK5_9ACTN</name>